<accession>A0A0V0TBD8</accession>
<organism evidence="1 2">
    <name type="scientific">Trichinella murrelli</name>
    <dbReference type="NCBI Taxonomy" id="144512"/>
    <lineage>
        <taxon>Eukaryota</taxon>
        <taxon>Metazoa</taxon>
        <taxon>Ecdysozoa</taxon>
        <taxon>Nematoda</taxon>
        <taxon>Enoplea</taxon>
        <taxon>Dorylaimia</taxon>
        <taxon>Trichinellida</taxon>
        <taxon>Trichinellidae</taxon>
        <taxon>Trichinella</taxon>
    </lineage>
</organism>
<evidence type="ECO:0000313" key="2">
    <source>
        <dbReference type="Proteomes" id="UP000055048"/>
    </source>
</evidence>
<keyword evidence="2" id="KW-1185">Reference proteome</keyword>
<dbReference type="Proteomes" id="UP000055048">
    <property type="component" value="Unassembled WGS sequence"/>
</dbReference>
<comment type="caution">
    <text evidence="1">The sequence shown here is derived from an EMBL/GenBank/DDBJ whole genome shotgun (WGS) entry which is preliminary data.</text>
</comment>
<name>A0A0V0TBD8_9BILA</name>
<dbReference type="AlphaFoldDB" id="A0A0V0TBD8"/>
<proteinExistence type="predicted"/>
<gene>
    <name evidence="1" type="ORF">T05_16448</name>
</gene>
<evidence type="ECO:0000313" key="1">
    <source>
        <dbReference type="EMBL" id="KRX36312.1"/>
    </source>
</evidence>
<reference evidence="1 2" key="1">
    <citation type="submission" date="2015-01" db="EMBL/GenBank/DDBJ databases">
        <title>Evolution of Trichinella species and genotypes.</title>
        <authorList>
            <person name="Korhonen P.K."/>
            <person name="Edoardo P."/>
            <person name="Giuseppe L.R."/>
            <person name="Gasser R.B."/>
        </authorList>
    </citation>
    <scope>NUCLEOTIDE SEQUENCE [LARGE SCALE GENOMIC DNA]</scope>
    <source>
        <strain evidence="1">ISS417</strain>
    </source>
</reference>
<protein>
    <submittedName>
        <fullName evidence="1">Uncharacterized protein</fullName>
    </submittedName>
</protein>
<sequence length="63" mass="7415">MTNAISINKILYVKNAEICRIEQARGKEREFETEANKKPEGKQISNFNSIYIFVCILIRPRKR</sequence>
<dbReference type="EMBL" id="JYDJ01000373">
    <property type="protein sequence ID" value="KRX36312.1"/>
    <property type="molecule type" value="Genomic_DNA"/>
</dbReference>